<dbReference type="GO" id="GO:0008569">
    <property type="term" value="F:minus-end-directed microtubule motor activity"/>
    <property type="evidence" value="ECO:0007669"/>
    <property type="project" value="InterPro"/>
</dbReference>
<sequence>MDHLLGRSEVFAAQKLTNSFDIPCLSAQQTGALMQLSRLPGFKNVVSKVTGNGNIANWIASDNAELNIPVIWDNDETLTKIGRSIHGLLVVQALRSDRLLASCHRLIESAFGDEFMQQDKVINLREIVENEVSSGRPVLLTSATGYDASGKIEDLATEMNREVTSIAIGSAEGFSQADAALSSASKSGRWILLKNVHLAPSWLTQLEKRLHTIKPHPQFRLLLTAEIHPKLPPSVLRASRVVVFEPATGLKANLLRSLSSLAPQRISKSPAERSRLYFLICWLHALVQERLRYTPLGWANSYEFSDADLRVASDTLDAAVDSVAMGRSNVSPEKLPWLTLKTLFSQCIYGGKIDNNFDQASIFLNLMLLDAFLEKLFISNSFDADRILISNIDGHGSNLCIPDGTSREMLISWVESIQHIQLPNWLGLPNNAEKVLLTVRGESMLANLMKVSDEELAFSDDQKAQSPPWMSILADQSSMWLKMLPNSIPKLKRSVENIKDPLFRFFDREVNLGLSLLLDVRTDLQEVHAVCIGERKQTNHLRGLIAFLNKGLIPNGWIRYVVPKGITVMSWIYDFSERIIQLITLTKSDSLKKNRPFQKESIWLGGLFSPEAYITATRQMVAQANHWSLEELHMRIEVDTSEDRTNTFKLQGLRLMGAECRKENIVNIVDDVGTDLRTVFLSWERKLSAKPTVKLPVYLYRNRKNLLFTLDFDPQNVEKTVFYERSVAVIANNTLS</sequence>
<proteinExistence type="predicted"/>
<dbReference type="Gene3D" id="1.10.8.720">
    <property type="entry name" value="Region D6 of dynein motor"/>
    <property type="match status" value="1"/>
</dbReference>
<dbReference type="Pfam" id="PF18198">
    <property type="entry name" value="AAA_lid_11"/>
    <property type="match status" value="1"/>
</dbReference>
<gene>
    <name evidence="4" type="ORF">DME_LOCUS2501</name>
</gene>
<dbReference type="GO" id="GO:0045505">
    <property type="term" value="F:dynein intermediate chain binding"/>
    <property type="evidence" value="ECO:0007669"/>
    <property type="project" value="InterPro"/>
</dbReference>
<reference evidence="7" key="1">
    <citation type="submission" date="2017-02" db="UniProtKB">
        <authorList>
            <consortium name="WormBaseParasite"/>
        </authorList>
    </citation>
    <scope>IDENTIFICATION</scope>
</reference>
<dbReference type="Pfam" id="PF03028">
    <property type="entry name" value="Dynein_heavy"/>
    <property type="match status" value="1"/>
</dbReference>
<dbReference type="Proteomes" id="UP000274756">
    <property type="component" value="Unassembled WGS sequence"/>
</dbReference>
<dbReference type="InterPro" id="IPR027417">
    <property type="entry name" value="P-loop_NTPase"/>
</dbReference>
<dbReference type="GO" id="GO:0051959">
    <property type="term" value="F:dynein light intermediate chain binding"/>
    <property type="evidence" value="ECO:0007669"/>
    <property type="project" value="InterPro"/>
</dbReference>
<dbReference type="Proteomes" id="UP000038040">
    <property type="component" value="Unplaced"/>
</dbReference>
<feature type="domain" description="Dynein heavy chain C-terminal" evidence="3">
    <location>
        <begin position="441"/>
        <end position="730"/>
    </location>
</feature>
<dbReference type="AlphaFoldDB" id="A0A0N4UL84"/>
<dbReference type="PANTHER" id="PTHR45703:SF36">
    <property type="entry name" value="DYNEIN HEAVY CHAIN, CYTOPLASMIC"/>
    <property type="match status" value="1"/>
</dbReference>
<dbReference type="Gene3D" id="3.10.490.20">
    <property type="match status" value="1"/>
</dbReference>
<evidence type="ECO:0000313" key="5">
    <source>
        <dbReference type="Proteomes" id="UP000038040"/>
    </source>
</evidence>
<protein>
    <submittedName>
        <fullName evidence="7">Dynein heavy chain</fullName>
    </submittedName>
</protein>
<dbReference type="InterPro" id="IPR041228">
    <property type="entry name" value="Dynein_C"/>
</dbReference>
<dbReference type="EMBL" id="UYYG01000064">
    <property type="protein sequence ID" value="VDN52528.1"/>
    <property type="molecule type" value="Genomic_DNA"/>
</dbReference>
<dbReference type="FunFam" id="1.10.8.720:FF:000003">
    <property type="entry name" value="Cytoplasmic dynein heavy chain 2"/>
    <property type="match status" value="1"/>
</dbReference>
<dbReference type="FunFam" id="3.10.490.20:FF:000004">
    <property type="entry name" value="Cytoplasmic dynein heavy chain 2"/>
    <property type="match status" value="1"/>
</dbReference>
<evidence type="ECO:0000313" key="4">
    <source>
        <dbReference type="EMBL" id="VDN52528.1"/>
    </source>
</evidence>
<evidence type="ECO:0000259" key="1">
    <source>
        <dbReference type="Pfam" id="PF03028"/>
    </source>
</evidence>
<dbReference type="OrthoDB" id="14187at2759"/>
<feature type="domain" description="Dynein heavy chain AAA lid" evidence="2">
    <location>
        <begin position="274"/>
        <end position="432"/>
    </location>
</feature>
<dbReference type="Gene3D" id="3.40.50.300">
    <property type="entry name" value="P-loop containing nucleotide triphosphate hydrolases"/>
    <property type="match status" value="1"/>
</dbReference>
<evidence type="ECO:0000313" key="6">
    <source>
        <dbReference type="Proteomes" id="UP000274756"/>
    </source>
</evidence>
<dbReference type="InterPro" id="IPR041658">
    <property type="entry name" value="AAA_lid_11"/>
</dbReference>
<dbReference type="GO" id="GO:0007018">
    <property type="term" value="P:microtubule-based movement"/>
    <property type="evidence" value="ECO:0007669"/>
    <property type="project" value="InterPro"/>
</dbReference>
<dbReference type="InterPro" id="IPR004273">
    <property type="entry name" value="Dynein_heavy_D6_P-loop"/>
</dbReference>
<dbReference type="Gene3D" id="1.20.1270.280">
    <property type="match status" value="1"/>
</dbReference>
<dbReference type="InterPro" id="IPR026983">
    <property type="entry name" value="DHC"/>
</dbReference>
<evidence type="ECO:0000259" key="3">
    <source>
        <dbReference type="Pfam" id="PF18199"/>
    </source>
</evidence>
<keyword evidence="6" id="KW-1185">Reference proteome</keyword>
<dbReference type="Pfam" id="PF18199">
    <property type="entry name" value="Dynein_C"/>
    <property type="match status" value="1"/>
</dbReference>
<dbReference type="FunFam" id="3.40.50.300:FF:000373">
    <property type="entry name" value="Cytoplasmic dynein heavy chain 2"/>
    <property type="match status" value="1"/>
</dbReference>
<dbReference type="STRING" id="318479.A0A0N4UL84"/>
<reference evidence="4 6" key="2">
    <citation type="submission" date="2018-11" db="EMBL/GenBank/DDBJ databases">
        <authorList>
            <consortium name="Pathogen Informatics"/>
        </authorList>
    </citation>
    <scope>NUCLEOTIDE SEQUENCE [LARGE SCALE GENOMIC DNA]</scope>
</reference>
<feature type="domain" description="Dynein heavy chain region D6 P-loop" evidence="1">
    <location>
        <begin position="136"/>
        <end position="242"/>
    </location>
</feature>
<dbReference type="GO" id="GO:0030286">
    <property type="term" value="C:dynein complex"/>
    <property type="evidence" value="ECO:0007669"/>
    <property type="project" value="InterPro"/>
</dbReference>
<dbReference type="WBParaSite" id="DME_0000854501-mRNA-1">
    <property type="protein sequence ID" value="DME_0000854501-mRNA-1"/>
    <property type="gene ID" value="DME_0000854501"/>
</dbReference>
<evidence type="ECO:0000259" key="2">
    <source>
        <dbReference type="Pfam" id="PF18198"/>
    </source>
</evidence>
<dbReference type="PANTHER" id="PTHR45703">
    <property type="entry name" value="DYNEIN HEAVY CHAIN"/>
    <property type="match status" value="1"/>
</dbReference>
<dbReference type="InterPro" id="IPR043160">
    <property type="entry name" value="Dynein_C_barrel"/>
</dbReference>
<dbReference type="FunFam" id="1.20.1270.280:FF:000004">
    <property type="entry name" value="Cytoplasmic dynein heavy chain 2"/>
    <property type="match status" value="1"/>
</dbReference>
<name>A0A0N4UL84_DRAME</name>
<evidence type="ECO:0000313" key="7">
    <source>
        <dbReference type="WBParaSite" id="DME_0000854501-mRNA-1"/>
    </source>
</evidence>
<dbReference type="InterPro" id="IPR042219">
    <property type="entry name" value="AAA_lid_11_sf"/>
</dbReference>
<organism evidence="5 7">
    <name type="scientific">Dracunculus medinensis</name>
    <name type="common">Guinea worm</name>
    <dbReference type="NCBI Taxonomy" id="318479"/>
    <lineage>
        <taxon>Eukaryota</taxon>
        <taxon>Metazoa</taxon>
        <taxon>Ecdysozoa</taxon>
        <taxon>Nematoda</taxon>
        <taxon>Chromadorea</taxon>
        <taxon>Rhabditida</taxon>
        <taxon>Spirurina</taxon>
        <taxon>Dracunculoidea</taxon>
        <taxon>Dracunculidae</taxon>
        <taxon>Dracunculus</taxon>
    </lineage>
</organism>
<accession>A0A0N4UL84</accession>